<keyword evidence="13 15" id="KW-0030">Aminoacyl-tRNA synthetase</keyword>
<dbReference type="AlphaFoldDB" id="D5BT75"/>
<keyword evidence="12 15" id="KW-0648">Protein biosynthesis</keyword>
<feature type="domain" description="B5" evidence="19">
    <location>
        <begin position="402"/>
        <end position="477"/>
    </location>
</feature>
<evidence type="ECO:0000259" key="19">
    <source>
        <dbReference type="PROSITE" id="PS51483"/>
    </source>
</evidence>
<dbReference type="KEGG" id="apb:SAR116_1229"/>
<dbReference type="Gene3D" id="2.40.50.140">
    <property type="entry name" value="Nucleic acid-binding proteins"/>
    <property type="match status" value="1"/>
</dbReference>
<dbReference type="SUPFAM" id="SSF46955">
    <property type="entry name" value="Putative DNA-binding domain"/>
    <property type="match status" value="1"/>
</dbReference>
<dbReference type="Pfam" id="PF17759">
    <property type="entry name" value="tRNA_synthFbeta"/>
    <property type="match status" value="1"/>
</dbReference>
<dbReference type="InterPro" id="IPR002547">
    <property type="entry name" value="tRNA-bd_dom"/>
</dbReference>
<dbReference type="NCBIfam" id="TIGR00472">
    <property type="entry name" value="pheT_bact"/>
    <property type="match status" value="1"/>
</dbReference>
<dbReference type="GO" id="GO:0000287">
    <property type="term" value="F:magnesium ion binding"/>
    <property type="evidence" value="ECO:0007669"/>
    <property type="project" value="UniProtKB-UniRule"/>
</dbReference>
<dbReference type="SUPFAM" id="SSF56037">
    <property type="entry name" value="PheT/TilS domain"/>
    <property type="match status" value="1"/>
</dbReference>
<protein>
    <recommendedName>
        <fullName evidence="15">Phenylalanine--tRNA ligase beta subunit</fullName>
        <ecNumber evidence="15">6.1.1.20</ecNumber>
    </recommendedName>
    <alternativeName>
        <fullName evidence="15">Phenylalanyl-tRNA synthetase beta subunit</fullName>
        <shortName evidence="15">PheRS</shortName>
    </alternativeName>
</protein>
<dbReference type="InterPro" id="IPR036690">
    <property type="entry name" value="Fdx_antiC-bd_sf"/>
</dbReference>
<dbReference type="GO" id="GO:0004826">
    <property type="term" value="F:phenylalanine-tRNA ligase activity"/>
    <property type="evidence" value="ECO:0007669"/>
    <property type="project" value="UniProtKB-UniRule"/>
</dbReference>
<proteinExistence type="inferred from homology"/>
<dbReference type="Pfam" id="PF03147">
    <property type="entry name" value="FDX-ACB"/>
    <property type="match status" value="1"/>
</dbReference>
<dbReference type="Pfam" id="PF01588">
    <property type="entry name" value="tRNA_bind"/>
    <property type="match status" value="1"/>
</dbReference>
<feature type="binding site" evidence="15">
    <location>
        <position position="464"/>
    </location>
    <ligand>
        <name>Mg(2+)</name>
        <dbReference type="ChEBI" id="CHEBI:18420"/>
        <note>shared with alpha subunit</note>
    </ligand>
</feature>
<evidence type="ECO:0000256" key="5">
    <source>
        <dbReference type="ARBA" id="ARBA00022555"/>
    </source>
</evidence>
<evidence type="ECO:0000256" key="11">
    <source>
        <dbReference type="ARBA" id="ARBA00022884"/>
    </source>
</evidence>
<reference evidence="20 21" key="1">
    <citation type="journal article" date="2010" name="J. Bacteriol.">
        <title>Complete genome sequence of "Candidatus Puniceispirillum marinum" IMCC1322, a representative of the SAR116 clade in the Alphaproteobacteria.</title>
        <authorList>
            <person name="Oh H.M."/>
            <person name="Kwon K.K."/>
            <person name="Kang I."/>
            <person name="Kang S.G."/>
            <person name="Lee J.H."/>
            <person name="Kim S.J."/>
            <person name="Cho J.C."/>
        </authorList>
    </citation>
    <scope>NUCLEOTIDE SEQUENCE [LARGE SCALE GENOMIC DNA]</scope>
    <source>
        <strain evidence="20 21">IMCC1322</strain>
    </source>
</reference>
<dbReference type="InterPro" id="IPR045864">
    <property type="entry name" value="aa-tRNA-synth_II/BPL/LPL"/>
</dbReference>
<dbReference type="CDD" id="cd02796">
    <property type="entry name" value="tRNA_bind_bactPheRS"/>
    <property type="match status" value="1"/>
</dbReference>
<feature type="binding site" evidence="15">
    <location>
        <position position="455"/>
    </location>
    <ligand>
        <name>Mg(2+)</name>
        <dbReference type="ChEBI" id="CHEBI:18420"/>
        <note>shared with alpha subunit</note>
    </ligand>
</feature>
<feature type="domain" description="FDX-ACB" evidence="18">
    <location>
        <begin position="705"/>
        <end position="798"/>
    </location>
</feature>
<dbReference type="SUPFAM" id="SSF50249">
    <property type="entry name" value="Nucleic acid-binding proteins"/>
    <property type="match status" value="1"/>
</dbReference>
<comment type="catalytic activity">
    <reaction evidence="14 15">
        <text>tRNA(Phe) + L-phenylalanine + ATP = L-phenylalanyl-tRNA(Phe) + AMP + diphosphate + H(+)</text>
        <dbReference type="Rhea" id="RHEA:19413"/>
        <dbReference type="Rhea" id="RHEA-COMP:9668"/>
        <dbReference type="Rhea" id="RHEA-COMP:9699"/>
        <dbReference type="ChEBI" id="CHEBI:15378"/>
        <dbReference type="ChEBI" id="CHEBI:30616"/>
        <dbReference type="ChEBI" id="CHEBI:33019"/>
        <dbReference type="ChEBI" id="CHEBI:58095"/>
        <dbReference type="ChEBI" id="CHEBI:78442"/>
        <dbReference type="ChEBI" id="CHEBI:78531"/>
        <dbReference type="ChEBI" id="CHEBI:456215"/>
        <dbReference type="EC" id="6.1.1.20"/>
    </reaction>
</comment>
<dbReference type="InterPro" id="IPR009061">
    <property type="entry name" value="DNA-bd_dom_put_sf"/>
</dbReference>
<dbReference type="STRING" id="488538.SAR116_1229"/>
<dbReference type="GO" id="GO:0005524">
    <property type="term" value="F:ATP binding"/>
    <property type="evidence" value="ECO:0007669"/>
    <property type="project" value="UniProtKB-UniRule"/>
</dbReference>
<dbReference type="InterPro" id="IPR045060">
    <property type="entry name" value="Phe-tRNA-ligase_IIc_bsu"/>
</dbReference>
<dbReference type="RefSeq" id="WP_013046099.1">
    <property type="nucleotide sequence ID" value="NC_014010.1"/>
</dbReference>
<dbReference type="PROSITE" id="PS51447">
    <property type="entry name" value="FDX_ACB"/>
    <property type="match status" value="1"/>
</dbReference>
<keyword evidence="8 15" id="KW-0547">Nucleotide-binding</keyword>
<evidence type="ECO:0000256" key="4">
    <source>
        <dbReference type="ARBA" id="ARBA00022490"/>
    </source>
</evidence>
<evidence type="ECO:0000256" key="3">
    <source>
        <dbReference type="ARBA" id="ARBA00011209"/>
    </source>
</evidence>
<dbReference type="SUPFAM" id="SSF54991">
    <property type="entry name" value="Anticodon-binding domain of PheRS"/>
    <property type="match status" value="1"/>
</dbReference>
<keyword evidence="9 15" id="KW-0067">ATP-binding</keyword>
<evidence type="ECO:0000256" key="2">
    <source>
        <dbReference type="ARBA" id="ARBA00008653"/>
    </source>
</evidence>
<dbReference type="eggNOG" id="COG0073">
    <property type="taxonomic scope" value="Bacteria"/>
</dbReference>
<evidence type="ECO:0000256" key="16">
    <source>
        <dbReference type="PROSITE-ProRule" id="PRU00209"/>
    </source>
</evidence>
<dbReference type="PROSITE" id="PS50886">
    <property type="entry name" value="TRBD"/>
    <property type="match status" value="1"/>
</dbReference>
<dbReference type="Gene3D" id="3.50.40.10">
    <property type="entry name" value="Phenylalanyl-trna Synthetase, Chain B, domain 3"/>
    <property type="match status" value="1"/>
</dbReference>
<evidence type="ECO:0000256" key="14">
    <source>
        <dbReference type="ARBA" id="ARBA00049255"/>
    </source>
</evidence>
<dbReference type="FunFam" id="3.30.70.380:FF:000001">
    <property type="entry name" value="Phenylalanine--tRNA ligase beta subunit"/>
    <property type="match status" value="1"/>
</dbReference>
<dbReference type="InterPro" id="IPR012340">
    <property type="entry name" value="NA-bd_OB-fold"/>
</dbReference>
<evidence type="ECO:0000256" key="12">
    <source>
        <dbReference type="ARBA" id="ARBA00022917"/>
    </source>
</evidence>
<keyword evidence="7 15" id="KW-0479">Metal-binding</keyword>
<evidence type="ECO:0000256" key="1">
    <source>
        <dbReference type="ARBA" id="ARBA00004496"/>
    </source>
</evidence>
<keyword evidence="10 15" id="KW-0460">Magnesium</keyword>
<organism evidence="20 21">
    <name type="scientific">Puniceispirillum marinum (strain IMCC1322)</name>
    <dbReference type="NCBI Taxonomy" id="488538"/>
    <lineage>
        <taxon>Bacteria</taxon>
        <taxon>Pseudomonadati</taxon>
        <taxon>Pseudomonadota</taxon>
        <taxon>Alphaproteobacteria</taxon>
        <taxon>Candidatus Puniceispirillales</taxon>
        <taxon>Candidatus Puniceispirillaceae</taxon>
        <taxon>Candidatus Puniceispirillum</taxon>
    </lineage>
</organism>
<keyword evidence="6 15" id="KW-0436">Ligase</keyword>
<accession>D5BT75</accession>
<dbReference type="PANTHER" id="PTHR10947:SF0">
    <property type="entry name" value="PHENYLALANINE--TRNA LIGASE BETA SUBUNIT"/>
    <property type="match status" value="1"/>
</dbReference>
<sequence length="799" mass="85167">MKFTRDWLFDHLDTDRSLDEILDILPMLGLEVESVTDRAAALAPFTIAEVISAEQHPNADKLRVCMVNTGSGDPIQVVCGAPNARAGMKGVFAPAGAYVPGIDLTLKVGEIRGEASNGMLCSEREMQLSDEHDGIIDLPADAPVGAAFAPYAGLDDPVIEIAITPNRADCLGVRGVARDLAAAGYGRLKDVDFAAHDGSYDSPVNWAIDPAASALCPRITGRGFRGLKNGPSPSWMAGRLNAVGQRPINALVDITNYVMIDLGRPLHAYDVAKINGDTLTIRPAKDGETLTALNEKEYKLDSSMGIIADSHGADDLAGIMGGERTGVSDETTEMFLESAIFDPISVATTARKLNINSDARYRFERGLDVTSPDWVQGHVARLVLSICGGEASHMVSAGDGANWQRQIFLSHDKVEKLTGMDVPVARQQQILEILGFTVDAKEGGWTVSPPPWRGDIDGAADLVEEIGRIHGYDNLTMAHLPREHVVAQPSLSPAQARLFRARRALAGRGLMEAVTFSFLSESHAQAFGGGADHLKLVNPISADLSDMRPSILPNLLAAAARNQDRGEADVAMFEIGPVFLGDKPDEQRTACSGIRHGASAPREWHGTMRKIDVFDAKADAEAALAALGIRAAGIQTSTEALDYFHPGRSGSLIQGRTKLASFGEFHPRIADMFGLRGTAVGFEIHVDDVPMPKSKGPAKSLLSMSVFQPVSRDFAFIVNADVSAGDLLRAVKSGAGSLLADMRVFDVYQGDNIEAGKKSVAITITLSPTKATLTDEEIEKISASVIALAAKNCGAVLRG</sequence>
<dbReference type="NCBIfam" id="NF045760">
    <property type="entry name" value="YtpR"/>
    <property type="match status" value="1"/>
</dbReference>
<keyword evidence="5 16" id="KW-0820">tRNA-binding</keyword>
<evidence type="ECO:0000256" key="6">
    <source>
        <dbReference type="ARBA" id="ARBA00022598"/>
    </source>
</evidence>
<evidence type="ECO:0000256" key="10">
    <source>
        <dbReference type="ARBA" id="ARBA00022842"/>
    </source>
</evidence>
<evidence type="ECO:0000313" key="21">
    <source>
        <dbReference type="Proteomes" id="UP000007460"/>
    </source>
</evidence>
<dbReference type="eggNOG" id="COG0072">
    <property type="taxonomic scope" value="Bacteria"/>
</dbReference>
<evidence type="ECO:0000256" key="7">
    <source>
        <dbReference type="ARBA" id="ARBA00022723"/>
    </source>
</evidence>
<dbReference type="Pfam" id="PF03483">
    <property type="entry name" value="B3_4"/>
    <property type="match status" value="1"/>
</dbReference>
<dbReference type="GO" id="GO:0009328">
    <property type="term" value="C:phenylalanine-tRNA ligase complex"/>
    <property type="evidence" value="ECO:0007669"/>
    <property type="project" value="TreeGrafter"/>
</dbReference>
<keyword evidence="4 15" id="KW-0963">Cytoplasm</keyword>
<dbReference type="GO" id="GO:0006432">
    <property type="term" value="P:phenylalanyl-tRNA aminoacylation"/>
    <property type="evidence" value="ECO:0007669"/>
    <property type="project" value="UniProtKB-UniRule"/>
</dbReference>
<dbReference type="InterPro" id="IPR004532">
    <property type="entry name" value="Phe-tRNA-ligase_IIc_bsu_bact"/>
</dbReference>
<evidence type="ECO:0000259" key="17">
    <source>
        <dbReference type="PROSITE" id="PS50886"/>
    </source>
</evidence>
<evidence type="ECO:0000256" key="13">
    <source>
        <dbReference type="ARBA" id="ARBA00023146"/>
    </source>
</evidence>
<dbReference type="Proteomes" id="UP000007460">
    <property type="component" value="Chromosome"/>
</dbReference>
<keyword evidence="11 16" id="KW-0694">RNA-binding</keyword>
<dbReference type="PANTHER" id="PTHR10947">
    <property type="entry name" value="PHENYLALANYL-TRNA SYNTHETASE BETA CHAIN AND LEUCINE-RICH REPEAT-CONTAINING PROTEIN 47"/>
    <property type="match status" value="1"/>
</dbReference>
<dbReference type="GO" id="GO:0000049">
    <property type="term" value="F:tRNA binding"/>
    <property type="evidence" value="ECO:0007669"/>
    <property type="project" value="UniProtKB-UniRule"/>
</dbReference>
<dbReference type="Pfam" id="PF03484">
    <property type="entry name" value="B5"/>
    <property type="match status" value="1"/>
</dbReference>
<feature type="domain" description="TRNA-binding" evidence="17">
    <location>
        <begin position="39"/>
        <end position="149"/>
    </location>
</feature>
<feature type="binding site" evidence="15">
    <location>
        <position position="465"/>
    </location>
    <ligand>
        <name>Mg(2+)</name>
        <dbReference type="ChEBI" id="CHEBI:18420"/>
        <note>shared with alpha subunit</note>
    </ligand>
</feature>
<comment type="subcellular location">
    <subcellularLocation>
        <location evidence="1 15">Cytoplasm</location>
    </subcellularLocation>
</comment>
<dbReference type="Gene3D" id="3.30.70.380">
    <property type="entry name" value="Ferrodoxin-fold anticodon-binding domain"/>
    <property type="match status" value="1"/>
</dbReference>
<dbReference type="SMART" id="SM00873">
    <property type="entry name" value="B3_4"/>
    <property type="match status" value="1"/>
</dbReference>
<dbReference type="SMART" id="SM00874">
    <property type="entry name" value="B5"/>
    <property type="match status" value="1"/>
</dbReference>
<evidence type="ECO:0000256" key="15">
    <source>
        <dbReference type="HAMAP-Rule" id="MF_00283"/>
    </source>
</evidence>
<dbReference type="PROSITE" id="PS51483">
    <property type="entry name" value="B5"/>
    <property type="match status" value="1"/>
</dbReference>
<dbReference type="SUPFAM" id="SSF55681">
    <property type="entry name" value="Class II aaRS and biotin synthetases"/>
    <property type="match status" value="1"/>
</dbReference>
<gene>
    <name evidence="15" type="primary">pheT</name>
    <name evidence="20" type="ordered locus">SAR116_1229</name>
</gene>
<evidence type="ECO:0000256" key="8">
    <source>
        <dbReference type="ARBA" id="ARBA00022741"/>
    </source>
</evidence>
<dbReference type="EC" id="6.1.1.20" evidence="15"/>
<dbReference type="InterPro" id="IPR005147">
    <property type="entry name" value="tRNA_synthase_B5-dom"/>
</dbReference>
<keyword evidence="21" id="KW-1185">Reference proteome</keyword>
<comment type="similarity">
    <text evidence="2 15">Belongs to the phenylalanyl-tRNA synthetase beta subunit family. Type 1 subfamily.</text>
</comment>
<dbReference type="InterPro" id="IPR041616">
    <property type="entry name" value="PheRS_beta_core"/>
</dbReference>
<feature type="binding site" evidence="15">
    <location>
        <position position="461"/>
    </location>
    <ligand>
        <name>Mg(2+)</name>
        <dbReference type="ChEBI" id="CHEBI:18420"/>
        <note>shared with alpha subunit</note>
    </ligand>
</feature>
<dbReference type="HOGENOM" id="CLU_016891_0_0_5"/>
<dbReference type="InterPro" id="IPR005146">
    <property type="entry name" value="B3/B4_tRNA-bd"/>
</dbReference>
<dbReference type="CDD" id="cd00769">
    <property type="entry name" value="PheRS_beta_core"/>
    <property type="match status" value="1"/>
</dbReference>
<dbReference type="HAMAP" id="MF_00283">
    <property type="entry name" value="Phe_tRNA_synth_beta1"/>
    <property type="match status" value="1"/>
</dbReference>
<name>D5BT75_PUNMI</name>
<comment type="cofactor">
    <cofactor evidence="15">
        <name>Mg(2+)</name>
        <dbReference type="ChEBI" id="CHEBI:18420"/>
    </cofactor>
    <text evidence="15">Binds 2 magnesium ions per tetramer.</text>
</comment>
<dbReference type="InterPro" id="IPR005121">
    <property type="entry name" value="Fdx_antiC-bd"/>
</dbReference>
<evidence type="ECO:0000313" key="20">
    <source>
        <dbReference type="EMBL" id="ADE39472.1"/>
    </source>
</evidence>
<dbReference type="SMART" id="SM00896">
    <property type="entry name" value="FDX-ACB"/>
    <property type="match status" value="1"/>
</dbReference>
<dbReference type="Gene3D" id="3.30.930.10">
    <property type="entry name" value="Bira Bifunctional Protein, Domain 2"/>
    <property type="match status" value="1"/>
</dbReference>
<evidence type="ECO:0000256" key="9">
    <source>
        <dbReference type="ARBA" id="ARBA00022840"/>
    </source>
</evidence>
<dbReference type="InterPro" id="IPR033714">
    <property type="entry name" value="tRNA_bind_bactPheRS"/>
</dbReference>
<dbReference type="FunFam" id="2.40.50.140:FF:000045">
    <property type="entry name" value="Phenylalanine--tRNA ligase beta subunit"/>
    <property type="match status" value="1"/>
</dbReference>
<evidence type="ECO:0000259" key="18">
    <source>
        <dbReference type="PROSITE" id="PS51447"/>
    </source>
</evidence>
<dbReference type="EMBL" id="CP001751">
    <property type="protein sequence ID" value="ADE39472.1"/>
    <property type="molecule type" value="Genomic_DNA"/>
</dbReference>
<dbReference type="Gene3D" id="3.30.56.10">
    <property type="match status" value="2"/>
</dbReference>
<comment type="subunit">
    <text evidence="3 15">Tetramer of two alpha and two beta subunits.</text>
</comment>
<dbReference type="OrthoDB" id="9805455at2"/>
<dbReference type="InterPro" id="IPR020825">
    <property type="entry name" value="Phe-tRNA_synthase-like_B3/B4"/>
</dbReference>